<dbReference type="AlphaFoldDB" id="A6TLI4"/>
<dbReference type="PROSITE" id="PS51094">
    <property type="entry name" value="PTS_EIIA_TYPE_2"/>
    <property type="match status" value="1"/>
</dbReference>
<dbReference type="eggNOG" id="COG1762">
    <property type="taxonomic scope" value="Bacteria"/>
</dbReference>
<keyword evidence="2" id="KW-0813">Transport</keyword>
<dbReference type="STRING" id="293826.Amet_0827"/>
<keyword evidence="3" id="KW-0597">Phosphoprotein</keyword>
<dbReference type="SUPFAM" id="SSF55804">
    <property type="entry name" value="Phoshotransferase/anion transport protein"/>
    <property type="match status" value="1"/>
</dbReference>
<dbReference type="Proteomes" id="UP000001572">
    <property type="component" value="Chromosome"/>
</dbReference>
<sequence>MFKIKIVDLLNEKGIQLNLKAKNKEEVLKELIDILEASGQLSNRDDFERAVLERENNFSTGIGMGVAIPHGKSNGVKEASIIFGRSEKGIDYQSMDEAPAYIFFLIAVPADSNNEHLNVLSQLSRSLMHSEIREGLKNAKTAQDVIGIFEQ</sequence>
<dbReference type="EMBL" id="CP000724">
    <property type="protein sequence ID" value="ABR47052.1"/>
    <property type="molecule type" value="Genomic_DNA"/>
</dbReference>
<feature type="domain" description="PTS EIIA type-2" evidence="7">
    <location>
        <begin position="8"/>
        <end position="151"/>
    </location>
</feature>
<keyword evidence="6" id="KW-0598">Phosphotransferase system</keyword>
<dbReference type="GO" id="GO:0016020">
    <property type="term" value="C:membrane"/>
    <property type="evidence" value="ECO:0007669"/>
    <property type="project" value="InterPro"/>
</dbReference>
<dbReference type="InterPro" id="IPR016152">
    <property type="entry name" value="PTrfase/Anion_transptr"/>
</dbReference>
<evidence type="ECO:0000313" key="8">
    <source>
        <dbReference type="EMBL" id="ABR47052.1"/>
    </source>
</evidence>
<dbReference type="RefSeq" id="WP_012062095.1">
    <property type="nucleotide sequence ID" value="NC_009633.1"/>
</dbReference>
<keyword evidence="5" id="KW-0808">Transferase</keyword>
<dbReference type="InterPro" id="IPR002178">
    <property type="entry name" value="PTS_EIIA_type-2_dom"/>
</dbReference>
<dbReference type="GO" id="GO:0009401">
    <property type="term" value="P:phosphoenolpyruvate-dependent sugar phosphotransferase system"/>
    <property type="evidence" value="ECO:0007669"/>
    <property type="project" value="UniProtKB-KW"/>
</dbReference>
<protein>
    <submittedName>
        <fullName evidence="8">Putative PTS IIA-like nitrogen-regulatory protein PtsN</fullName>
    </submittedName>
</protein>
<evidence type="ECO:0000259" key="7">
    <source>
        <dbReference type="PROSITE" id="PS51094"/>
    </source>
</evidence>
<evidence type="ECO:0000256" key="2">
    <source>
        <dbReference type="ARBA" id="ARBA00022448"/>
    </source>
</evidence>
<name>A6TLI4_ALKMQ</name>
<dbReference type="HOGENOM" id="CLU_072531_5_0_9"/>
<evidence type="ECO:0000313" key="9">
    <source>
        <dbReference type="Proteomes" id="UP000001572"/>
    </source>
</evidence>
<dbReference type="Gene3D" id="3.40.930.10">
    <property type="entry name" value="Mannitol-specific EII, Chain A"/>
    <property type="match status" value="1"/>
</dbReference>
<organism evidence="8 9">
    <name type="scientific">Alkaliphilus metalliredigens (strain QYMF)</name>
    <dbReference type="NCBI Taxonomy" id="293826"/>
    <lineage>
        <taxon>Bacteria</taxon>
        <taxon>Bacillati</taxon>
        <taxon>Bacillota</taxon>
        <taxon>Clostridia</taxon>
        <taxon>Peptostreptococcales</taxon>
        <taxon>Natronincolaceae</taxon>
        <taxon>Alkaliphilus</taxon>
    </lineage>
</organism>
<keyword evidence="4" id="KW-0762">Sugar transport</keyword>
<dbReference type="KEGG" id="amt:Amet_0827"/>
<evidence type="ECO:0000256" key="1">
    <source>
        <dbReference type="ARBA" id="ARBA00004496"/>
    </source>
</evidence>
<proteinExistence type="predicted"/>
<gene>
    <name evidence="8" type="ordered locus">Amet_0827</name>
</gene>
<dbReference type="PROSITE" id="PS00372">
    <property type="entry name" value="PTS_EIIA_TYPE_2_HIS"/>
    <property type="match status" value="1"/>
</dbReference>
<dbReference type="GO" id="GO:0005737">
    <property type="term" value="C:cytoplasm"/>
    <property type="evidence" value="ECO:0007669"/>
    <property type="project" value="UniProtKB-SubCell"/>
</dbReference>
<evidence type="ECO:0000256" key="5">
    <source>
        <dbReference type="ARBA" id="ARBA00022679"/>
    </source>
</evidence>
<dbReference type="PANTHER" id="PTHR47738:SF2">
    <property type="entry name" value="PTS SYSTEM FRUCTOSE-LIKE EIIA COMPONENT"/>
    <property type="match status" value="1"/>
</dbReference>
<evidence type="ECO:0000256" key="3">
    <source>
        <dbReference type="ARBA" id="ARBA00022553"/>
    </source>
</evidence>
<dbReference type="PANTHER" id="PTHR47738">
    <property type="entry name" value="PTS SYSTEM FRUCTOSE-LIKE EIIA COMPONENT-RELATED"/>
    <property type="match status" value="1"/>
</dbReference>
<dbReference type="Pfam" id="PF00359">
    <property type="entry name" value="PTS_EIIA_2"/>
    <property type="match status" value="1"/>
</dbReference>
<dbReference type="FunFam" id="3.40.930.10:FF:000009">
    <property type="entry name" value="PTS system, fructose specific IIABC component"/>
    <property type="match status" value="1"/>
</dbReference>
<evidence type="ECO:0000256" key="6">
    <source>
        <dbReference type="ARBA" id="ARBA00022683"/>
    </source>
</evidence>
<reference evidence="9" key="1">
    <citation type="journal article" date="2016" name="Genome Announc.">
        <title>Complete genome sequence of Alkaliphilus metalliredigens strain QYMF, an alkaliphilic and metal-reducing bacterium isolated from borax-contaminated leachate ponds.</title>
        <authorList>
            <person name="Hwang C."/>
            <person name="Copeland A."/>
            <person name="Lucas S."/>
            <person name="Lapidus A."/>
            <person name="Barry K."/>
            <person name="Detter J.C."/>
            <person name="Glavina Del Rio T."/>
            <person name="Hammon N."/>
            <person name="Israni S."/>
            <person name="Dalin E."/>
            <person name="Tice H."/>
            <person name="Pitluck S."/>
            <person name="Chertkov O."/>
            <person name="Brettin T."/>
            <person name="Bruce D."/>
            <person name="Han C."/>
            <person name="Schmutz J."/>
            <person name="Larimer F."/>
            <person name="Land M.L."/>
            <person name="Hauser L."/>
            <person name="Kyrpides N."/>
            <person name="Mikhailova N."/>
            <person name="Ye Q."/>
            <person name="Zhou J."/>
            <person name="Richardson P."/>
            <person name="Fields M.W."/>
        </authorList>
    </citation>
    <scope>NUCLEOTIDE SEQUENCE [LARGE SCALE GENOMIC DNA]</scope>
    <source>
        <strain evidence="9">QYMF</strain>
    </source>
</reference>
<dbReference type="GO" id="GO:0008982">
    <property type="term" value="F:protein-N(PI)-phosphohistidine-sugar phosphotransferase activity"/>
    <property type="evidence" value="ECO:0007669"/>
    <property type="project" value="InterPro"/>
</dbReference>
<accession>A6TLI4</accession>
<dbReference type="NCBIfam" id="TIGR00848">
    <property type="entry name" value="fruA"/>
    <property type="match status" value="1"/>
</dbReference>
<evidence type="ECO:0000256" key="4">
    <source>
        <dbReference type="ARBA" id="ARBA00022597"/>
    </source>
</evidence>
<dbReference type="InterPro" id="IPR004715">
    <property type="entry name" value="PTS_IIA_fruc"/>
</dbReference>
<keyword evidence="9" id="KW-1185">Reference proteome</keyword>
<comment type="subcellular location">
    <subcellularLocation>
        <location evidence="1">Cytoplasm</location>
    </subcellularLocation>
</comment>
<dbReference type="InterPro" id="IPR051541">
    <property type="entry name" value="PTS_SugarTrans_NitroReg"/>
</dbReference>
<dbReference type="CDD" id="cd00211">
    <property type="entry name" value="PTS_IIA_fru"/>
    <property type="match status" value="1"/>
</dbReference>